<dbReference type="PANTHER" id="PTHR30636">
    <property type="entry name" value="UPF0701 PROTEIN YICC"/>
    <property type="match status" value="1"/>
</dbReference>
<dbReference type="NCBIfam" id="TIGR00255">
    <property type="entry name" value="YicC/YloC family endoribonuclease"/>
    <property type="match status" value="1"/>
</dbReference>
<dbReference type="InterPro" id="IPR013527">
    <property type="entry name" value="YicC-like_N"/>
</dbReference>
<dbReference type="STRING" id="314287.GB2207_09176"/>
<dbReference type="InterPro" id="IPR013551">
    <property type="entry name" value="YicC-like_C"/>
</dbReference>
<keyword evidence="2" id="KW-0540">Nuclease</keyword>
<dbReference type="InterPro" id="IPR005229">
    <property type="entry name" value="YicC/YloC-like"/>
</dbReference>
<evidence type="ECO:0000256" key="5">
    <source>
        <dbReference type="ARBA" id="ARBA00035648"/>
    </source>
</evidence>
<feature type="domain" description="Endoribonuclease YicC-like C-terminal" evidence="8">
    <location>
        <begin position="182"/>
        <end position="298"/>
    </location>
</feature>
<sequence length="298" mass="33861">MTHRNFSTGDTMARSMTAFARCSTEFSWGSVTCELRSVNHRFLETGFRLPDSLRPIEMPLREIARKKLSRGKVDCSLQLAFNNADASLEADLDLAKRMIAMAETIGAEMQSPAPISPLEIMRWPGILQEQTVEAEALHKAATETYKATIDQLLEGRKREGDKLAEMIEQRLVGIEQQLVIVRDHLPSILSDQRKRLEQKLSDLKEQFDADRLEQEMVIIANRTDVDEELDRLEAHISEIRRVLSGKDSIGRRLDFLMQELNREANTLGSKSIAGVTTQASVELKVLIEQMREQIQNIE</sequence>
<accession>Q1YUT8</accession>
<keyword evidence="4" id="KW-0378">Hydrolase</keyword>
<keyword evidence="3" id="KW-0255">Endonuclease</keyword>
<evidence type="ECO:0008006" key="11">
    <source>
        <dbReference type="Google" id="ProtNLM"/>
    </source>
</evidence>
<proteinExistence type="inferred from homology"/>
<protein>
    <recommendedName>
        <fullName evidence="11">YicC family protein</fullName>
    </recommendedName>
</protein>
<comment type="similarity">
    <text evidence="5">Belongs to the YicC/YloC family.</text>
</comment>
<evidence type="ECO:0000256" key="6">
    <source>
        <dbReference type="SAM" id="Coils"/>
    </source>
</evidence>
<feature type="coiled-coil region" evidence="6">
    <location>
        <begin position="193"/>
        <end position="242"/>
    </location>
</feature>
<dbReference type="eggNOG" id="COG1561">
    <property type="taxonomic scope" value="Bacteria"/>
</dbReference>
<keyword evidence="10" id="KW-1185">Reference proteome</keyword>
<dbReference type="Pfam" id="PF08340">
    <property type="entry name" value="YicC-like_C"/>
    <property type="match status" value="1"/>
</dbReference>
<evidence type="ECO:0000256" key="1">
    <source>
        <dbReference type="ARBA" id="ARBA00001968"/>
    </source>
</evidence>
<evidence type="ECO:0000256" key="3">
    <source>
        <dbReference type="ARBA" id="ARBA00022759"/>
    </source>
</evidence>
<evidence type="ECO:0000259" key="8">
    <source>
        <dbReference type="Pfam" id="PF08340"/>
    </source>
</evidence>
<dbReference type="HOGENOM" id="CLU_076609_0_0_6"/>
<dbReference type="Proteomes" id="UP000005555">
    <property type="component" value="Unassembled WGS sequence"/>
</dbReference>
<comment type="cofactor">
    <cofactor evidence="1">
        <name>a divalent metal cation</name>
        <dbReference type="ChEBI" id="CHEBI:60240"/>
    </cofactor>
</comment>
<evidence type="ECO:0000256" key="4">
    <source>
        <dbReference type="ARBA" id="ARBA00022801"/>
    </source>
</evidence>
<organism evidence="9 10">
    <name type="scientific">gamma proteobacterium HTCC2207</name>
    <dbReference type="NCBI Taxonomy" id="314287"/>
    <lineage>
        <taxon>Bacteria</taxon>
        <taxon>Pseudomonadati</taxon>
        <taxon>Pseudomonadota</taxon>
        <taxon>Gammaproteobacteria</taxon>
        <taxon>Cellvibrionales</taxon>
        <taxon>Porticoccaceae</taxon>
        <taxon>SAR92 clade</taxon>
    </lineage>
</organism>
<evidence type="ECO:0000313" key="10">
    <source>
        <dbReference type="Proteomes" id="UP000005555"/>
    </source>
</evidence>
<dbReference type="AlphaFoldDB" id="Q1YUT8"/>
<evidence type="ECO:0000256" key="2">
    <source>
        <dbReference type="ARBA" id="ARBA00022722"/>
    </source>
</evidence>
<dbReference type="PANTHER" id="PTHR30636:SF3">
    <property type="entry name" value="UPF0701 PROTEIN YICC"/>
    <property type="match status" value="1"/>
</dbReference>
<dbReference type="Pfam" id="PF03755">
    <property type="entry name" value="YicC-like_N"/>
    <property type="match status" value="1"/>
</dbReference>
<keyword evidence="6" id="KW-0175">Coiled coil</keyword>
<gene>
    <name evidence="9" type="ORF">GB2207_09176</name>
</gene>
<evidence type="ECO:0000259" key="7">
    <source>
        <dbReference type="Pfam" id="PF03755"/>
    </source>
</evidence>
<evidence type="ECO:0000313" key="9">
    <source>
        <dbReference type="EMBL" id="EAS47970.1"/>
    </source>
</evidence>
<dbReference type="EMBL" id="AAPI01000001">
    <property type="protein sequence ID" value="EAS47970.1"/>
    <property type="molecule type" value="Genomic_DNA"/>
</dbReference>
<feature type="domain" description="Endoribonuclease YicC-like N-terminal" evidence="7">
    <location>
        <begin position="14"/>
        <end position="164"/>
    </location>
</feature>
<dbReference type="GO" id="GO:0016787">
    <property type="term" value="F:hydrolase activity"/>
    <property type="evidence" value="ECO:0007669"/>
    <property type="project" value="UniProtKB-KW"/>
</dbReference>
<comment type="caution">
    <text evidence="9">The sequence shown here is derived from an EMBL/GenBank/DDBJ whole genome shotgun (WGS) entry which is preliminary data.</text>
</comment>
<dbReference type="GO" id="GO:0004521">
    <property type="term" value="F:RNA endonuclease activity"/>
    <property type="evidence" value="ECO:0007669"/>
    <property type="project" value="InterPro"/>
</dbReference>
<name>Q1YUT8_9GAMM</name>
<reference evidence="9 10" key="1">
    <citation type="submission" date="2006-03" db="EMBL/GenBank/DDBJ databases">
        <authorList>
            <person name="Giovannoni S.J."/>
            <person name="Cho J.-C."/>
            <person name="Ferriera S."/>
            <person name="Johnson J."/>
            <person name="Kravitz S."/>
            <person name="Halpern A."/>
            <person name="Remington K."/>
            <person name="Beeson K."/>
            <person name="Tran B."/>
            <person name="Rogers Y.-H."/>
            <person name="Friedman R."/>
            <person name="Venter J.C."/>
        </authorList>
    </citation>
    <scope>NUCLEOTIDE SEQUENCE [LARGE SCALE GENOMIC DNA]</scope>
    <source>
        <strain evidence="9 10">HTCC2207</strain>
    </source>
</reference>